<feature type="signal peptide" evidence="1">
    <location>
        <begin position="1"/>
        <end position="18"/>
    </location>
</feature>
<dbReference type="EMBL" id="GGFK01014990">
    <property type="protein sequence ID" value="MBW48311.1"/>
    <property type="molecule type" value="Transcribed_RNA"/>
</dbReference>
<dbReference type="AlphaFoldDB" id="A0A2M4B5N6"/>
<evidence type="ECO:0000313" key="2">
    <source>
        <dbReference type="EMBL" id="MBW48311.1"/>
    </source>
</evidence>
<accession>A0A2M4B5N6</accession>
<evidence type="ECO:0000256" key="1">
    <source>
        <dbReference type="SAM" id="SignalP"/>
    </source>
</evidence>
<reference evidence="2" key="1">
    <citation type="submission" date="2018-01" db="EMBL/GenBank/DDBJ databases">
        <title>An insight into the sialome of Amazonian anophelines.</title>
        <authorList>
            <person name="Ribeiro J.M."/>
            <person name="Scarpassa V."/>
            <person name="Calvo E."/>
        </authorList>
    </citation>
    <scope>NUCLEOTIDE SEQUENCE</scope>
    <source>
        <tissue evidence="2">Salivary glands</tissue>
    </source>
</reference>
<name>A0A2M4B5N6_9DIPT</name>
<sequence>MRVLMLPLLLRLLDPGVPLDHSFQPRARCCTVIPNSAGFFATTKHSYITQTQLCETRIRTIKQMATWQIWRESLP</sequence>
<proteinExistence type="predicted"/>
<feature type="chain" id="PRO_5014837543" evidence="1">
    <location>
        <begin position="19"/>
        <end position="75"/>
    </location>
</feature>
<keyword evidence="1" id="KW-0732">Signal</keyword>
<protein>
    <submittedName>
        <fullName evidence="2">Putative secreted protein</fullName>
    </submittedName>
</protein>
<organism evidence="2">
    <name type="scientific">Anopheles triannulatus</name>
    <dbReference type="NCBI Taxonomy" id="58253"/>
    <lineage>
        <taxon>Eukaryota</taxon>
        <taxon>Metazoa</taxon>
        <taxon>Ecdysozoa</taxon>
        <taxon>Arthropoda</taxon>
        <taxon>Hexapoda</taxon>
        <taxon>Insecta</taxon>
        <taxon>Pterygota</taxon>
        <taxon>Neoptera</taxon>
        <taxon>Endopterygota</taxon>
        <taxon>Diptera</taxon>
        <taxon>Nematocera</taxon>
        <taxon>Culicoidea</taxon>
        <taxon>Culicidae</taxon>
        <taxon>Anophelinae</taxon>
        <taxon>Anopheles</taxon>
    </lineage>
</organism>